<evidence type="ECO:0000313" key="1">
    <source>
        <dbReference type="EMBL" id="TRU44062.1"/>
    </source>
</evidence>
<proteinExistence type="predicted"/>
<dbReference type="EMBL" id="SFBF01000320">
    <property type="protein sequence ID" value="TRU44062.1"/>
    <property type="molecule type" value="Genomic_DNA"/>
</dbReference>
<evidence type="ECO:0000313" key="2">
    <source>
        <dbReference type="Proteomes" id="UP000320293"/>
    </source>
</evidence>
<gene>
    <name evidence="1" type="ORF">EWV91_17190</name>
</gene>
<dbReference type="Proteomes" id="UP000320293">
    <property type="component" value="Unassembled WGS sequence"/>
</dbReference>
<organism evidence="1 2">
    <name type="scientific">Microcystis aeruginosa Ma_QC_Ca_00000000_S207</name>
    <dbReference type="NCBI Taxonomy" id="2486251"/>
    <lineage>
        <taxon>Bacteria</taxon>
        <taxon>Bacillati</taxon>
        <taxon>Cyanobacteriota</taxon>
        <taxon>Cyanophyceae</taxon>
        <taxon>Oscillatoriophycideae</taxon>
        <taxon>Chroococcales</taxon>
        <taxon>Microcystaceae</taxon>
        <taxon>Microcystis</taxon>
    </lineage>
</organism>
<sequence>MLHLAIDYSIRSGERSPRYSSRWEGKMIRVIVLDDSEIVPEPSEKTEKTMFEAISLNTRRFTFERLAKICY</sequence>
<dbReference type="AlphaFoldDB" id="A0A552FBJ3"/>
<name>A0A552FBJ3_MICAE</name>
<accession>A0A552FBJ3</accession>
<protein>
    <submittedName>
        <fullName evidence="1">Uncharacterized protein</fullName>
    </submittedName>
</protein>
<reference evidence="1 2" key="1">
    <citation type="submission" date="2019-01" db="EMBL/GenBank/DDBJ databases">
        <title>Coherence of Microcystis species and biogeography revealed through population genomics.</title>
        <authorList>
            <person name="Perez-Carrascal O.M."/>
            <person name="Terrat Y."/>
            <person name="Giani A."/>
            <person name="Fortin N."/>
            <person name="Tromas N."/>
            <person name="Shapiro B.J."/>
        </authorList>
    </citation>
    <scope>NUCLEOTIDE SEQUENCE [LARGE SCALE GENOMIC DNA]</scope>
    <source>
        <strain evidence="1">Ma_QC_Ca_00000000_S207</strain>
    </source>
</reference>
<comment type="caution">
    <text evidence="1">The sequence shown here is derived from an EMBL/GenBank/DDBJ whole genome shotgun (WGS) entry which is preliminary data.</text>
</comment>